<reference evidence="7 8" key="1">
    <citation type="submission" date="2014-09" db="EMBL/GenBank/DDBJ databases">
        <authorList>
            <person name="Urmite Genomes Urmite Genomes"/>
        </authorList>
    </citation>
    <scope>NUCLEOTIDE SEQUENCE [LARGE SCALE GENOMIC DNA]</scope>
    <source>
        <strain evidence="7 8">ES2</strain>
    </source>
</reference>
<keyword evidence="8" id="KW-1185">Reference proteome</keyword>
<evidence type="ECO:0000256" key="1">
    <source>
        <dbReference type="ARBA" id="ARBA00010759"/>
    </source>
</evidence>
<dbReference type="Gene3D" id="3.90.45.10">
    <property type="entry name" value="Peptide deformylase"/>
    <property type="match status" value="1"/>
</dbReference>
<feature type="binding site" evidence="6">
    <location>
        <position position="157"/>
    </location>
    <ligand>
        <name>Fe cation</name>
        <dbReference type="ChEBI" id="CHEBI:24875"/>
    </ligand>
</feature>
<comment type="catalytic activity">
    <reaction evidence="6">
        <text>N-terminal N-formyl-L-methionyl-[peptide] + H2O = N-terminal L-methionyl-[peptide] + formate</text>
        <dbReference type="Rhea" id="RHEA:24420"/>
        <dbReference type="Rhea" id="RHEA-COMP:10639"/>
        <dbReference type="Rhea" id="RHEA-COMP:10640"/>
        <dbReference type="ChEBI" id="CHEBI:15377"/>
        <dbReference type="ChEBI" id="CHEBI:15740"/>
        <dbReference type="ChEBI" id="CHEBI:49298"/>
        <dbReference type="ChEBI" id="CHEBI:64731"/>
        <dbReference type="EC" id="3.5.1.88"/>
    </reaction>
</comment>
<dbReference type="GO" id="GO:0042586">
    <property type="term" value="F:peptide deformylase activity"/>
    <property type="evidence" value="ECO:0007669"/>
    <property type="project" value="UniProtKB-UniRule"/>
</dbReference>
<keyword evidence="2 6" id="KW-0479">Metal-binding</keyword>
<feature type="binding site" evidence="6">
    <location>
        <position position="110"/>
    </location>
    <ligand>
        <name>Fe cation</name>
        <dbReference type="ChEBI" id="CHEBI:24875"/>
    </ligand>
</feature>
<accession>A0A098EKF5</accession>
<dbReference type="PANTHER" id="PTHR10458">
    <property type="entry name" value="PEPTIDE DEFORMYLASE"/>
    <property type="match status" value="1"/>
</dbReference>
<evidence type="ECO:0000256" key="2">
    <source>
        <dbReference type="ARBA" id="ARBA00022723"/>
    </source>
</evidence>
<evidence type="ECO:0000313" key="7">
    <source>
        <dbReference type="EMBL" id="CEG22340.1"/>
    </source>
</evidence>
<dbReference type="InterPro" id="IPR036821">
    <property type="entry name" value="Peptide_deformylase_sf"/>
</dbReference>
<dbReference type="RefSeq" id="WP_052651044.1">
    <property type="nucleotide sequence ID" value="NZ_CCXS01000001.1"/>
</dbReference>
<dbReference type="EMBL" id="CCXS01000001">
    <property type="protein sequence ID" value="CEG22340.1"/>
    <property type="molecule type" value="Genomic_DNA"/>
</dbReference>
<evidence type="ECO:0000256" key="5">
    <source>
        <dbReference type="ARBA" id="ARBA00023004"/>
    </source>
</evidence>
<comment type="function">
    <text evidence="6">Removes the formyl group from the N-terminal Met of newly synthesized proteins. Requires at least a dipeptide for an efficient rate of reaction. N-terminal L-methionine is a prerequisite for activity but the enzyme has broad specificity at other positions.</text>
</comment>
<dbReference type="Pfam" id="PF01327">
    <property type="entry name" value="Pep_deformylase"/>
    <property type="match status" value="1"/>
</dbReference>
<dbReference type="NCBIfam" id="TIGR00079">
    <property type="entry name" value="pept_deformyl"/>
    <property type="match status" value="1"/>
</dbReference>
<evidence type="ECO:0000256" key="4">
    <source>
        <dbReference type="ARBA" id="ARBA00022917"/>
    </source>
</evidence>
<dbReference type="Proteomes" id="UP000043699">
    <property type="component" value="Unassembled WGS sequence"/>
</dbReference>
<dbReference type="EC" id="3.5.1.88" evidence="6"/>
<feature type="active site" evidence="6">
    <location>
        <position position="154"/>
    </location>
</feature>
<dbReference type="STRING" id="1499687.BN1080_01266"/>
<dbReference type="FunFam" id="3.90.45.10:FF:000002">
    <property type="entry name" value="Peptide deformylase"/>
    <property type="match status" value="1"/>
</dbReference>
<dbReference type="OrthoDB" id="9784988at2"/>
<dbReference type="GO" id="GO:0046872">
    <property type="term" value="F:metal ion binding"/>
    <property type="evidence" value="ECO:0007669"/>
    <property type="project" value="UniProtKB-KW"/>
</dbReference>
<dbReference type="AlphaFoldDB" id="A0A098EKF5"/>
<dbReference type="GO" id="GO:0006412">
    <property type="term" value="P:translation"/>
    <property type="evidence" value="ECO:0007669"/>
    <property type="project" value="UniProtKB-UniRule"/>
</dbReference>
<evidence type="ECO:0000256" key="3">
    <source>
        <dbReference type="ARBA" id="ARBA00022801"/>
    </source>
</evidence>
<evidence type="ECO:0000313" key="8">
    <source>
        <dbReference type="Proteomes" id="UP000043699"/>
    </source>
</evidence>
<proteinExistence type="inferred from homology"/>
<feature type="binding site" evidence="6">
    <location>
        <position position="153"/>
    </location>
    <ligand>
        <name>Fe cation</name>
        <dbReference type="ChEBI" id="CHEBI:24875"/>
    </ligand>
</feature>
<evidence type="ECO:0000256" key="6">
    <source>
        <dbReference type="HAMAP-Rule" id="MF_00163"/>
    </source>
</evidence>
<dbReference type="HAMAP" id="MF_00163">
    <property type="entry name" value="Pep_deformylase"/>
    <property type="match status" value="1"/>
</dbReference>
<keyword evidence="5 6" id="KW-0408">Iron</keyword>
<dbReference type="SUPFAM" id="SSF56420">
    <property type="entry name" value="Peptide deformylase"/>
    <property type="match status" value="1"/>
</dbReference>
<dbReference type="CDD" id="cd00487">
    <property type="entry name" value="Pep_deformylase"/>
    <property type="match status" value="1"/>
</dbReference>
<comment type="cofactor">
    <cofactor evidence="6">
        <name>Fe(2+)</name>
        <dbReference type="ChEBI" id="CHEBI:29033"/>
    </cofactor>
    <text evidence="6">Binds 1 Fe(2+) ion.</text>
</comment>
<protein>
    <recommendedName>
        <fullName evidence="6">Peptide deformylase</fullName>
        <shortName evidence="6">PDF</shortName>
        <ecNumber evidence="6">3.5.1.88</ecNumber>
    </recommendedName>
    <alternativeName>
        <fullName evidence="6">Polypeptide deformylase</fullName>
    </alternativeName>
</protein>
<keyword evidence="3 6" id="KW-0378">Hydrolase</keyword>
<dbReference type="PRINTS" id="PR01576">
    <property type="entry name" value="PDEFORMYLASE"/>
</dbReference>
<name>A0A098EKF5_9BACL</name>
<dbReference type="PIRSF" id="PIRSF004749">
    <property type="entry name" value="Pep_def"/>
    <property type="match status" value="1"/>
</dbReference>
<gene>
    <name evidence="7" type="primary">def2</name>
    <name evidence="6" type="synonym">def</name>
    <name evidence="7" type="ORF">BN1080_01266</name>
</gene>
<organism evidence="7 8">
    <name type="scientific">Planococcus massiliensis</name>
    <dbReference type="NCBI Taxonomy" id="1499687"/>
    <lineage>
        <taxon>Bacteria</taxon>
        <taxon>Bacillati</taxon>
        <taxon>Bacillota</taxon>
        <taxon>Bacilli</taxon>
        <taxon>Bacillales</taxon>
        <taxon>Caryophanaceae</taxon>
        <taxon>Planococcus</taxon>
    </lineage>
</organism>
<sequence>MILMKDIIREGHPTLRQRSEEVSFPLSEEDRKLAEDLLQYVINSQDDEMIEKYDLRPGVGIAAPQVNQAKRIFALHFDETSGENLSLIAINPKIVSHSVEKAYLTAGEGCLSVDRAIPGYVPRHARITIKAFNLEGEEYKMRLKGLPAIAFQHELDHLNGVMFFDHINPKNPFAEIENAMPIGRDSDE</sequence>
<comment type="similarity">
    <text evidence="1 6">Belongs to the polypeptide deformylase family.</text>
</comment>
<dbReference type="PANTHER" id="PTHR10458:SF8">
    <property type="entry name" value="PEPTIDE DEFORMYLASE 2"/>
    <property type="match status" value="1"/>
</dbReference>
<keyword evidence="4 6" id="KW-0648">Protein biosynthesis</keyword>
<dbReference type="InterPro" id="IPR023635">
    <property type="entry name" value="Peptide_deformylase"/>
</dbReference>